<sequence>MRDSKISAIIFGALLTVAMLSPVDVMANSGGGSASAGAGNSAKLEPFIVNLSSFEKYLQVSLTLQVATPEMAEKVKLLMPMIRHGMILILSSKEASQLQSGEGKIEVMDEIKEKVNKLLQVKEHDGVSDIFFENFIIQ</sequence>
<reference evidence="11 12" key="1">
    <citation type="journal article" date="2011" name="Int. J. Syst. Evol. Microbiol.">
        <title>Description of Undibacterium oligocarboniphilum sp. nov., isolated from purified water, and Undibacterium pigrum strain CCUG 49012 as the type strain of Undibacterium parvum sp. nov., and emended descriptions of the genus Undibacterium and the species Undibacterium pigrum.</title>
        <authorList>
            <person name="Eder W."/>
            <person name="Wanner G."/>
            <person name="Ludwig W."/>
            <person name="Busse H.J."/>
            <person name="Ziemke-Kageler F."/>
            <person name="Lang E."/>
        </authorList>
    </citation>
    <scope>NUCLEOTIDE SEQUENCE [LARGE SCALE GENOMIC DNA]</scope>
    <source>
        <strain evidence="11 12">DSM 23061</strain>
    </source>
</reference>
<dbReference type="GO" id="GO:0006935">
    <property type="term" value="P:chemotaxis"/>
    <property type="evidence" value="ECO:0007669"/>
    <property type="project" value="UniProtKB-KW"/>
</dbReference>
<keyword evidence="12" id="KW-1185">Reference proteome</keyword>
<evidence type="ECO:0000256" key="1">
    <source>
        <dbReference type="ARBA" id="ARBA00002254"/>
    </source>
</evidence>
<dbReference type="GO" id="GO:0009425">
    <property type="term" value="C:bacterial-type flagellum basal body"/>
    <property type="evidence" value="ECO:0007669"/>
    <property type="project" value="InterPro"/>
</dbReference>
<dbReference type="PANTHER" id="PTHR35091:SF2">
    <property type="entry name" value="FLAGELLAR PROTEIN FLIL"/>
    <property type="match status" value="1"/>
</dbReference>
<dbReference type="OrthoDB" id="5297029at2"/>
<keyword evidence="11" id="KW-0966">Cell projection</keyword>
<protein>
    <recommendedName>
        <fullName evidence="10">Flagellar protein FliL</fullName>
    </recommendedName>
</protein>
<evidence type="ECO:0000256" key="9">
    <source>
        <dbReference type="ARBA" id="ARBA00023136"/>
    </source>
</evidence>
<comment type="similarity">
    <text evidence="3 10">Belongs to the FliL family.</text>
</comment>
<keyword evidence="11" id="KW-0969">Cilium</keyword>
<keyword evidence="8" id="KW-1133">Transmembrane helix</keyword>
<evidence type="ECO:0000256" key="8">
    <source>
        <dbReference type="ARBA" id="ARBA00022989"/>
    </source>
</evidence>
<keyword evidence="9 10" id="KW-0472">Membrane</keyword>
<accession>A0A3Q9BRS8</accession>
<dbReference type="RefSeq" id="WP_126127597.1">
    <property type="nucleotide sequence ID" value="NZ_CP034464.1"/>
</dbReference>
<evidence type="ECO:0000256" key="10">
    <source>
        <dbReference type="RuleBase" id="RU364125"/>
    </source>
</evidence>
<name>A0A3Q9BRS8_9BURK</name>
<keyword evidence="4" id="KW-1003">Cell membrane</keyword>
<comment type="subcellular location">
    <subcellularLocation>
        <location evidence="10">Cell inner membrane</location>
    </subcellularLocation>
    <subcellularLocation>
        <location evidence="2">Cell membrane</location>
        <topology evidence="2">Single-pass membrane protein</topology>
    </subcellularLocation>
</comment>
<comment type="function">
    <text evidence="1 10">Controls the rotational direction of flagella during chemotaxis.</text>
</comment>
<evidence type="ECO:0000256" key="6">
    <source>
        <dbReference type="ARBA" id="ARBA00022692"/>
    </source>
</evidence>
<evidence type="ECO:0000256" key="7">
    <source>
        <dbReference type="ARBA" id="ARBA00022779"/>
    </source>
</evidence>
<keyword evidence="11" id="KW-0282">Flagellum</keyword>
<dbReference type="EMBL" id="CP034464">
    <property type="protein sequence ID" value="AZP12215.1"/>
    <property type="molecule type" value="Genomic_DNA"/>
</dbReference>
<evidence type="ECO:0000313" key="11">
    <source>
        <dbReference type="EMBL" id="AZP12215.1"/>
    </source>
</evidence>
<evidence type="ECO:0000256" key="2">
    <source>
        <dbReference type="ARBA" id="ARBA00004162"/>
    </source>
</evidence>
<dbReference type="Proteomes" id="UP000275663">
    <property type="component" value="Chromosome"/>
</dbReference>
<keyword evidence="10" id="KW-0997">Cell inner membrane</keyword>
<dbReference type="PANTHER" id="PTHR35091">
    <property type="entry name" value="FLAGELLAR PROTEIN FLIL"/>
    <property type="match status" value="1"/>
</dbReference>
<keyword evidence="6" id="KW-0812">Transmembrane</keyword>
<dbReference type="GO" id="GO:0005886">
    <property type="term" value="C:plasma membrane"/>
    <property type="evidence" value="ECO:0007669"/>
    <property type="project" value="UniProtKB-SubCell"/>
</dbReference>
<evidence type="ECO:0000256" key="5">
    <source>
        <dbReference type="ARBA" id="ARBA00022500"/>
    </source>
</evidence>
<evidence type="ECO:0000256" key="3">
    <source>
        <dbReference type="ARBA" id="ARBA00008281"/>
    </source>
</evidence>
<gene>
    <name evidence="11" type="ORF">EJN92_09500</name>
</gene>
<evidence type="ECO:0000313" key="12">
    <source>
        <dbReference type="Proteomes" id="UP000275663"/>
    </source>
</evidence>
<organism evidence="11 12">
    <name type="scientific">Undibacterium parvum</name>
    <dbReference type="NCBI Taxonomy" id="401471"/>
    <lineage>
        <taxon>Bacteria</taxon>
        <taxon>Pseudomonadati</taxon>
        <taxon>Pseudomonadota</taxon>
        <taxon>Betaproteobacteria</taxon>
        <taxon>Burkholderiales</taxon>
        <taxon>Oxalobacteraceae</taxon>
        <taxon>Undibacterium</taxon>
    </lineage>
</organism>
<dbReference type="InterPro" id="IPR005503">
    <property type="entry name" value="FliL"/>
</dbReference>
<dbReference type="KEGG" id="upv:EJN92_09500"/>
<dbReference type="AlphaFoldDB" id="A0A3Q9BRS8"/>
<dbReference type="Pfam" id="PF03748">
    <property type="entry name" value="FliL"/>
    <property type="match status" value="1"/>
</dbReference>
<proteinExistence type="inferred from homology"/>
<keyword evidence="5 10" id="KW-0145">Chemotaxis</keyword>
<evidence type="ECO:0000256" key="4">
    <source>
        <dbReference type="ARBA" id="ARBA00022475"/>
    </source>
</evidence>
<keyword evidence="7 10" id="KW-0283">Flagellar rotation</keyword>
<dbReference type="GO" id="GO:0071978">
    <property type="term" value="P:bacterial-type flagellum-dependent swarming motility"/>
    <property type="evidence" value="ECO:0007669"/>
    <property type="project" value="TreeGrafter"/>
</dbReference>